<keyword evidence="4" id="KW-1185">Reference proteome</keyword>
<dbReference type="Proteomes" id="UP000663852">
    <property type="component" value="Unassembled WGS sequence"/>
</dbReference>
<evidence type="ECO:0000313" key="2">
    <source>
        <dbReference type="EMBL" id="CAF1104259.1"/>
    </source>
</evidence>
<dbReference type="AlphaFoldDB" id="A0A814P8R1"/>
<accession>A0A814P8R1</accession>
<evidence type="ECO:0000313" key="3">
    <source>
        <dbReference type="EMBL" id="CAF1109845.1"/>
    </source>
</evidence>
<proteinExistence type="predicted"/>
<sequence length="350" mass="41150">MVTFNELPNEILLMICKELNDIDILYSLRNVNERFNQIIHNLLLINRLTFVQRTYFHFVDLISSDEILYQFTSNILPQIADQIEWIDLESSRMEDILRATNYNNLHGLGLYNINEISAKYLLSEANVCCGRLKNSIRKLVMTFSNEFETSYEIFLFMSNLVNEIFNILPGLTTLVFSEVKYQNCFRLDFSESPLNCFTSPILQKLIVHVENFDDCLYLLDGRFPQLETMHVDLITIRPPKHVRSEGFLPYLKRFALSCRWLTYDYDETIPPLLRRMLNLTKLNLCLTLGLFSQKIVDGNIIRRDIISQLPKLKKFDFFIHSITFKQNEDTISSIDDIQRTFIGFEKSSVR</sequence>
<dbReference type="Pfam" id="PF12937">
    <property type="entry name" value="F-box-like"/>
    <property type="match status" value="1"/>
</dbReference>
<protein>
    <recommendedName>
        <fullName evidence="1">F-box domain-containing protein</fullName>
    </recommendedName>
</protein>
<dbReference type="InterPro" id="IPR001810">
    <property type="entry name" value="F-box_dom"/>
</dbReference>
<gene>
    <name evidence="3" type="ORF">EDS130_LOCUS20450</name>
    <name evidence="2" type="ORF">XAT740_LOCUS18521</name>
</gene>
<organism evidence="2 4">
    <name type="scientific">Adineta ricciae</name>
    <name type="common">Rotifer</name>
    <dbReference type="NCBI Taxonomy" id="249248"/>
    <lineage>
        <taxon>Eukaryota</taxon>
        <taxon>Metazoa</taxon>
        <taxon>Spiralia</taxon>
        <taxon>Gnathifera</taxon>
        <taxon>Rotifera</taxon>
        <taxon>Eurotatoria</taxon>
        <taxon>Bdelloidea</taxon>
        <taxon>Adinetida</taxon>
        <taxon>Adinetidae</taxon>
        <taxon>Adineta</taxon>
    </lineage>
</organism>
<name>A0A814P8R1_ADIRI</name>
<dbReference type="Proteomes" id="UP000663828">
    <property type="component" value="Unassembled WGS sequence"/>
</dbReference>
<dbReference type="PROSITE" id="PS50181">
    <property type="entry name" value="FBOX"/>
    <property type="match status" value="1"/>
</dbReference>
<dbReference type="EMBL" id="CAJNOR010001238">
    <property type="protein sequence ID" value="CAF1104259.1"/>
    <property type="molecule type" value="Genomic_DNA"/>
</dbReference>
<comment type="caution">
    <text evidence="2">The sequence shown here is derived from an EMBL/GenBank/DDBJ whole genome shotgun (WGS) entry which is preliminary data.</text>
</comment>
<reference evidence="2" key="1">
    <citation type="submission" date="2021-02" db="EMBL/GenBank/DDBJ databases">
        <authorList>
            <person name="Nowell W R."/>
        </authorList>
    </citation>
    <scope>NUCLEOTIDE SEQUENCE</scope>
</reference>
<dbReference type="EMBL" id="CAJNOJ010000100">
    <property type="protein sequence ID" value="CAF1109845.1"/>
    <property type="molecule type" value="Genomic_DNA"/>
</dbReference>
<evidence type="ECO:0000259" key="1">
    <source>
        <dbReference type="PROSITE" id="PS50181"/>
    </source>
</evidence>
<feature type="domain" description="F-box" evidence="1">
    <location>
        <begin position="1"/>
        <end position="48"/>
    </location>
</feature>
<evidence type="ECO:0000313" key="4">
    <source>
        <dbReference type="Proteomes" id="UP000663828"/>
    </source>
</evidence>